<gene>
    <name evidence="2" type="ORF">CRX42_06830</name>
</gene>
<evidence type="ECO:0000313" key="3">
    <source>
        <dbReference type="Proteomes" id="UP000247437"/>
    </source>
</evidence>
<dbReference type="InterPro" id="IPR028049">
    <property type="entry name" value="Imm-NTF2"/>
</dbReference>
<feature type="domain" description="NTF2 fold immunity protein" evidence="1">
    <location>
        <begin position="14"/>
        <end position="140"/>
    </location>
</feature>
<protein>
    <recommendedName>
        <fullName evidence="1">NTF2 fold immunity protein domain-containing protein</fullName>
    </recommendedName>
</protein>
<dbReference type="OrthoDB" id="9019065at2"/>
<dbReference type="Pfam" id="PF15655">
    <property type="entry name" value="Imm-NTF2"/>
    <property type="match status" value="1"/>
</dbReference>
<evidence type="ECO:0000259" key="1">
    <source>
        <dbReference type="Pfam" id="PF15655"/>
    </source>
</evidence>
<dbReference type="EMBL" id="PDLL01000050">
    <property type="protein sequence ID" value="PYY71335.1"/>
    <property type="molecule type" value="Genomic_DNA"/>
</dbReference>
<dbReference type="AlphaFoldDB" id="A0A2W0F0R0"/>
<dbReference type="Proteomes" id="UP000247437">
    <property type="component" value="Unassembled WGS sequence"/>
</dbReference>
<reference evidence="2 3" key="1">
    <citation type="journal article" date="2018" name="Appl. Microbiol. Biotechnol.">
        <title>Characterization of the caprolactam degradation pathway in Pseudomonas jessenii using mass spectrometry-based proteomics.</title>
        <authorList>
            <person name="Otzen M."/>
            <person name="Palacio C."/>
            <person name="Janssen D.B."/>
        </authorList>
    </citation>
    <scope>NUCLEOTIDE SEQUENCE [LARGE SCALE GENOMIC DNA]</scope>
    <source>
        <strain evidence="2 3">GO3</strain>
    </source>
</reference>
<proteinExistence type="predicted"/>
<accession>A0A2W0F0R0</accession>
<evidence type="ECO:0000313" key="2">
    <source>
        <dbReference type="EMBL" id="PYY71335.1"/>
    </source>
</evidence>
<organism evidence="2 3">
    <name type="scientific">Pseudomonas jessenii</name>
    <dbReference type="NCBI Taxonomy" id="77298"/>
    <lineage>
        <taxon>Bacteria</taxon>
        <taxon>Pseudomonadati</taxon>
        <taxon>Pseudomonadota</taxon>
        <taxon>Gammaproteobacteria</taxon>
        <taxon>Pseudomonadales</taxon>
        <taxon>Pseudomonadaceae</taxon>
        <taxon>Pseudomonas</taxon>
    </lineage>
</organism>
<sequence length="143" mass="16018">MTDKEVSLRALKNVNEFMAEMNSWEAEFFKVRKESLAGGGDDPAIKASFGGRLEKILNKFALKDKSNFGRLIDLGCVNPPTYDPQSDVIEVISVSGDEVVFQIQQTVGVEVTSRIVMVCKAGEWKIKKKESLGYDDKWKRSPL</sequence>
<name>A0A2W0F0R0_PSEJE</name>
<dbReference type="RefSeq" id="WP_110658484.1">
    <property type="nucleotide sequence ID" value="NZ_PDLL01000050.1"/>
</dbReference>
<comment type="caution">
    <text evidence="2">The sequence shown here is derived from an EMBL/GenBank/DDBJ whole genome shotgun (WGS) entry which is preliminary data.</text>
</comment>